<evidence type="ECO:0000256" key="1">
    <source>
        <dbReference type="ARBA" id="ARBA00004245"/>
    </source>
</evidence>
<accession>A0A2T0FML8</accession>
<dbReference type="InterPro" id="IPR042222">
    <property type="entry name" value="Dynein_2_N"/>
</dbReference>
<dbReference type="Gene3D" id="3.40.50.300">
    <property type="entry name" value="P-loop containing nucleotide triphosphate hydrolases"/>
    <property type="match status" value="5"/>
</dbReference>
<evidence type="ECO:0000256" key="2">
    <source>
        <dbReference type="ARBA" id="ARBA00008887"/>
    </source>
</evidence>
<keyword evidence="6" id="KW-0493">Microtubule</keyword>
<dbReference type="Gene3D" id="1.10.8.720">
    <property type="entry name" value="Region D6 of dynein motor"/>
    <property type="match status" value="1"/>
</dbReference>
<dbReference type="InterPro" id="IPR024317">
    <property type="entry name" value="Dynein_heavy_chain_D4_dom"/>
</dbReference>
<proteinExistence type="inferred from homology"/>
<dbReference type="CDD" id="cd00009">
    <property type="entry name" value="AAA"/>
    <property type="match status" value="1"/>
</dbReference>
<dbReference type="Gene3D" id="1.20.920.20">
    <property type="match status" value="1"/>
</dbReference>
<protein>
    <recommendedName>
        <fullName evidence="4">Dynein heavy chain, cytoplasmic</fullName>
    </recommendedName>
    <alternativeName>
        <fullName evidence="14">Dynein heavy chain, cytosolic</fullName>
    </alternativeName>
</protein>
<evidence type="ECO:0000256" key="12">
    <source>
        <dbReference type="ARBA" id="ARBA00023175"/>
    </source>
</evidence>
<evidence type="ECO:0000259" key="16">
    <source>
        <dbReference type="SMART" id="SM00382"/>
    </source>
</evidence>
<keyword evidence="11 15" id="KW-0175">Coiled coil</keyword>
<dbReference type="Pfam" id="PF22597">
    <property type="entry name" value="DYN_lid"/>
    <property type="match status" value="1"/>
</dbReference>
<evidence type="ECO:0000256" key="7">
    <source>
        <dbReference type="ARBA" id="ARBA00022737"/>
    </source>
</evidence>
<dbReference type="InterPro" id="IPR013594">
    <property type="entry name" value="Dynein_heavy_tail"/>
</dbReference>
<dbReference type="Proteomes" id="UP000238350">
    <property type="component" value="Unassembled WGS sequence"/>
</dbReference>
<comment type="subcellular location">
    <subcellularLocation>
        <location evidence="1">Cytoplasm</location>
        <location evidence="1">Cytoskeleton</location>
    </subcellularLocation>
</comment>
<evidence type="ECO:0000256" key="11">
    <source>
        <dbReference type="ARBA" id="ARBA00023054"/>
    </source>
</evidence>
<dbReference type="InterPro" id="IPR043157">
    <property type="entry name" value="Dynein_AAA1S"/>
</dbReference>
<dbReference type="Gene3D" id="6.10.140.1060">
    <property type="match status" value="1"/>
</dbReference>
<evidence type="ECO:0000256" key="4">
    <source>
        <dbReference type="ARBA" id="ARBA00022197"/>
    </source>
</evidence>
<dbReference type="GO" id="GO:0030473">
    <property type="term" value="P:nuclear migration along microtubule"/>
    <property type="evidence" value="ECO:0007669"/>
    <property type="project" value="UniProtKB-ARBA"/>
</dbReference>
<dbReference type="InterPro" id="IPR024743">
    <property type="entry name" value="Dynein_HC_stalk"/>
</dbReference>
<dbReference type="PANTHER" id="PTHR45703:SF36">
    <property type="entry name" value="DYNEIN HEAVY CHAIN, CYTOPLASMIC"/>
    <property type="match status" value="1"/>
</dbReference>
<evidence type="ECO:0000256" key="15">
    <source>
        <dbReference type="SAM" id="Coils"/>
    </source>
</evidence>
<dbReference type="InterPro" id="IPR041466">
    <property type="entry name" value="Dynein_AAA5_ext"/>
</dbReference>
<dbReference type="Pfam" id="PF12777">
    <property type="entry name" value="MT"/>
    <property type="match status" value="1"/>
</dbReference>
<comment type="similarity">
    <text evidence="2">Belongs to the dynein heavy chain family.</text>
</comment>
<dbReference type="Pfam" id="PF12780">
    <property type="entry name" value="AAA_8"/>
    <property type="match status" value="1"/>
</dbReference>
<dbReference type="Gene3D" id="1.20.920.30">
    <property type="match status" value="1"/>
</dbReference>
<dbReference type="Pfam" id="PF17852">
    <property type="entry name" value="Dynein_AAA_lid"/>
    <property type="match status" value="1"/>
</dbReference>
<dbReference type="GO" id="GO:0051959">
    <property type="term" value="F:dynein light intermediate chain binding"/>
    <property type="evidence" value="ECO:0007669"/>
    <property type="project" value="InterPro"/>
</dbReference>
<dbReference type="GeneID" id="36517602"/>
<dbReference type="Pfam" id="PF08385">
    <property type="entry name" value="DHC_N1"/>
    <property type="match status" value="1"/>
</dbReference>
<organism evidence="17 18">
    <name type="scientific">Wickerhamiella sorbophila</name>
    <dbReference type="NCBI Taxonomy" id="45607"/>
    <lineage>
        <taxon>Eukaryota</taxon>
        <taxon>Fungi</taxon>
        <taxon>Dikarya</taxon>
        <taxon>Ascomycota</taxon>
        <taxon>Saccharomycotina</taxon>
        <taxon>Dipodascomycetes</taxon>
        <taxon>Dipodascales</taxon>
        <taxon>Trichomonascaceae</taxon>
        <taxon>Wickerhamiella</taxon>
    </lineage>
</organism>
<keyword evidence="18" id="KW-1185">Reference proteome</keyword>
<evidence type="ECO:0000256" key="13">
    <source>
        <dbReference type="ARBA" id="ARBA00023212"/>
    </source>
</evidence>
<keyword evidence="7" id="KW-0677">Repeat</keyword>
<dbReference type="Gene3D" id="1.10.8.710">
    <property type="match status" value="1"/>
</dbReference>
<reference evidence="17 18" key="1">
    <citation type="submission" date="2017-04" db="EMBL/GenBank/DDBJ databases">
        <title>Genome sequencing of [Candida] sorbophila.</title>
        <authorList>
            <person name="Ahn J.O."/>
        </authorList>
    </citation>
    <scope>NUCLEOTIDE SEQUENCE [LARGE SCALE GENOMIC DNA]</scope>
    <source>
        <strain evidence="17 18">DS02</strain>
    </source>
</reference>
<dbReference type="Pfam" id="PF12774">
    <property type="entry name" value="AAA_6"/>
    <property type="match status" value="1"/>
</dbReference>
<name>A0A2T0FML8_9ASCO</name>
<comment type="caution">
    <text evidence="17">The sequence shown here is derived from an EMBL/GenBank/DDBJ whole genome shotgun (WGS) entry which is preliminary data.</text>
</comment>
<dbReference type="InterPro" id="IPR004273">
    <property type="entry name" value="Dynein_heavy_D6_P-loop"/>
</dbReference>
<dbReference type="Pfam" id="PF18198">
    <property type="entry name" value="AAA_lid_11"/>
    <property type="match status" value="1"/>
</dbReference>
<dbReference type="GO" id="GO:0000070">
    <property type="term" value="P:mitotic sister chromatid segregation"/>
    <property type="evidence" value="ECO:0007669"/>
    <property type="project" value="UniProtKB-ARBA"/>
</dbReference>
<evidence type="ECO:0000256" key="8">
    <source>
        <dbReference type="ARBA" id="ARBA00022741"/>
    </source>
</evidence>
<gene>
    <name evidence="17" type="ORF">B9G98_03854</name>
</gene>
<dbReference type="InterPro" id="IPR003593">
    <property type="entry name" value="AAA+_ATPase"/>
</dbReference>
<evidence type="ECO:0000256" key="10">
    <source>
        <dbReference type="ARBA" id="ARBA00023017"/>
    </source>
</evidence>
<dbReference type="GO" id="GO:0005816">
    <property type="term" value="C:spindle pole body"/>
    <property type="evidence" value="ECO:0007669"/>
    <property type="project" value="UniProtKB-ARBA"/>
</dbReference>
<dbReference type="STRING" id="45607.A0A2T0FML8"/>
<keyword evidence="12" id="KW-0505">Motor protein</keyword>
<dbReference type="InterPro" id="IPR042219">
    <property type="entry name" value="AAA_lid_11_sf"/>
</dbReference>
<dbReference type="InterPro" id="IPR035706">
    <property type="entry name" value="AAA_9"/>
</dbReference>
<evidence type="ECO:0000256" key="6">
    <source>
        <dbReference type="ARBA" id="ARBA00022701"/>
    </source>
</evidence>
<evidence type="ECO:0000256" key="14">
    <source>
        <dbReference type="ARBA" id="ARBA00033439"/>
    </source>
</evidence>
<dbReference type="Pfam" id="PF12775">
    <property type="entry name" value="AAA_7"/>
    <property type="match status" value="1"/>
</dbReference>
<dbReference type="InterPro" id="IPR054354">
    <property type="entry name" value="DYNC2H1-like_lid"/>
</dbReference>
<dbReference type="SMART" id="SM00382">
    <property type="entry name" value="AAA"/>
    <property type="match status" value="2"/>
</dbReference>
<dbReference type="Pfam" id="PF03028">
    <property type="entry name" value="Dynein_heavy"/>
    <property type="match status" value="1"/>
</dbReference>
<keyword evidence="9" id="KW-0067">ATP-binding</keyword>
<evidence type="ECO:0000313" key="17">
    <source>
        <dbReference type="EMBL" id="PRT56234.1"/>
    </source>
</evidence>
<dbReference type="RefSeq" id="XP_024666179.1">
    <property type="nucleotide sequence ID" value="XM_024810411.1"/>
</dbReference>
<keyword evidence="10" id="KW-0243">Dynein</keyword>
<dbReference type="InterPro" id="IPR013602">
    <property type="entry name" value="Dynein_heavy_linker"/>
</dbReference>
<dbReference type="Gene3D" id="3.20.180.20">
    <property type="entry name" value="Dynein heavy chain, N-terminal domain 2"/>
    <property type="match status" value="1"/>
</dbReference>
<keyword evidence="5" id="KW-0963">Cytoplasm</keyword>
<comment type="subunit">
    <text evidence="3">Consists of at least two heavy chains and a number of intermediate and light chains.</text>
</comment>
<dbReference type="Pfam" id="PF12781">
    <property type="entry name" value="AAA_9"/>
    <property type="match status" value="1"/>
</dbReference>
<evidence type="ECO:0000256" key="3">
    <source>
        <dbReference type="ARBA" id="ARBA00011655"/>
    </source>
</evidence>
<dbReference type="Pfam" id="PF08393">
    <property type="entry name" value="DHC_N2"/>
    <property type="match status" value="1"/>
</dbReference>
<dbReference type="InterPro" id="IPR027417">
    <property type="entry name" value="P-loop_NTPase"/>
</dbReference>
<feature type="coiled-coil region" evidence="15">
    <location>
        <begin position="2995"/>
        <end position="3050"/>
    </location>
</feature>
<dbReference type="GO" id="GO:1902850">
    <property type="term" value="P:microtubule cytoskeleton organization involved in mitosis"/>
    <property type="evidence" value="ECO:0007669"/>
    <property type="project" value="UniProtKB-ARBA"/>
</dbReference>
<dbReference type="Gene3D" id="1.20.140.100">
    <property type="entry name" value="Dynein heavy chain, N-terminal domain 2"/>
    <property type="match status" value="1"/>
</dbReference>
<dbReference type="InterPro" id="IPR042228">
    <property type="entry name" value="Dynein_linker_3"/>
</dbReference>
<dbReference type="FunFam" id="3.40.50.300:FF:000996">
    <property type="entry name" value="Cytoplasmic dynein heavy chain"/>
    <property type="match status" value="1"/>
</dbReference>
<dbReference type="GO" id="GO:0005868">
    <property type="term" value="C:cytoplasmic dynein complex"/>
    <property type="evidence" value="ECO:0007669"/>
    <property type="project" value="UniProtKB-ARBA"/>
</dbReference>
<evidence type="ECO:0000256" key="9">
    <source>
        <dbReference type="ARBA" id="ARBA00022840"/>
    </source>
</evidence>
<dbReference type="InterPro" id="IPR035699">
    <property type="entry name" value="AAA_6"/>
</dbReference>
<dbReference type="GO" id="GO:0005938">
    <property type="term" value="C:cell cortex"/>
    <property type="evidence" value="ECO:0007669"/>
    <property type="project" value="UniProtKB-ARBA"/>
</dbReference>
<feature type="domain" description="AAA+ ATPase" evidence="16">
    <location>
        <begin position="2229"/>
        <end position="2377"/>
    </location>
</feature>
<keyword evidence="13" id="KW-0206">Cytoskeleton</keyword>
<dbReference type="GO" id="GO:0005524">
    <property type="term" value="F:ATP binding"/>
    <property type="evidence" value="ECO:0007669"/>
    <property type="project" value="UniProtKB-KW"/>
</dbReference>
<evidence type="ECO:0000256" key="5">
    <source>
        <dbReference type="ARBA" id="ARBA00022490"/>
    </source>
</evidence>
<dbReference type="FunFam" id="1.20.920.20:FF:000002">
    <property type="entry name" value="Cytoplasmic dynein 1 heavy chain"/>
    <property type="match status" value="1"/>
</dbReference>
<dbReference type="InterPro" id="IPR041658">
    <property type="entry name" value="AAA_lid_11"/>
</dbReference>
<dbReference type="SUPFAM" id="SSF52540">
    <property type="entry name" value="P-loop containing nucleoside triphosphate hydrolases"/>
    <property type="match status" value="5"/>
</dbReference>
<sequence length="3782" mass="423899">MTLNIPTREHELESYGMLALNGYIRRVVETVDGAGIWDDADGKKLETFAASENAAALYIAKIADGEEGANFKILDSLEAFPEGIAALLAVMKRPGVLIDGENLASMVSVVEVPMGANVSTYETLTSMIRSVVGPIFEASATEKTQKSSNYTTARQKLAELELSLVNLQHHQEVEFVELDIPTVSGNTDTETLNSLQNVVNGWKRTAQSVAATDRDVASGSTSEEVHFWQSMETALTHLQSQLETDDVKAVLSVLEQGKRFHATVNFLSNTGLPDALDKIQKYNTLLRDLPLNDLLTASSVNAIPSALDAIFTHISKRLRASNYPVWRCLMLVETISGDLVTVLRQTTGSLLGKPLVDFQMRTTALRKVFSTWDDHVRDFTTLARDVIRKRGEKFIPVRIKSRHALLKERIEYIEAFRQRHGELTSTLEEVSKNDRELRSLDLAGKLEKAYEKLAAVDVLENSTASTAEWAVAEKEYDSAAARAESDVAQVLRARLGASSSAQDMFGVFDQFNALFGRPAIRGAIQEYQAVLLERVKADISELQKRASRKEALTAAVSSGKLRDIPRLAGLVSWMSQVVARLDTLLARVGSVLGPEWRYYADGERLYTDCETFRAQFDPKRVVNEWVTSLSSLKLAGPVLVATRGRLSVNLDRQLWNLHREIKMLRTLRLPVPHQVLALSSDVLVVYPTAVRLNECIKSFYIVDKLKSPVRYLVTSYFNATYELFEELINLQWQDFLGIDERPTSLAAKLDRAVSQLEAQAYQAQVSHARVTQLISDLESCEYNKEEFARILSAISQEIIGAPDSYVEEVEKMSNAVVEQRSREAIKTLMANMPPQHHRISLVDQTVNVSPTLEDTLETWYSKLREIINVAGNDADIEAVGEAISEILSNYRAASSYLSQWLDFQSLWDLKPERVFEELKSDIQVWLQALEEIRQARTDLERGGGERKFGTFIVNFSQVYWIISSKYDMWQNNLTQRFGELVAEWSELFATSLKTPRVALESLVISDTHPEAVSRSINTIKLAKEAIGDNASSKLSYLRKSQVLLARHRFNFPSNWVYTEQLNDDWTDLHTLLIARESEFASARDLLRTGTQHELQRLSRHVTELLSQWASGKPISGSTKPEDALYALSKFDDSVKKYSHTRDLVYQACEEFDVMFDVPSLDDVAEEISDFITVWKAIDSAWGELRSLENTSWDTVKSRAVRSTLKSLVEQTQEMPARVRQYAAFQHLQNVLRQRIETSDLIQRLLSPSMQPRHWRELGSVPSVLGDVWDLDLFVNRNKVEELLEAVEGEARLSDYISEVADFWSKFKLQLVPLRQMKLIKNWSEIFNHIDEHLQSLATMHHSPHFAAVVSACNEWELKLAGLKALFDTWIEVQRDWVYMDGVFNAPELRQVLPIETTKFNSVNAELFAILRLVMRSDRILDVAAIPGIHESIARLSEQLRKIQRALGEYFERERQRFPRFYFVGDDDLLEMIGTPHSCERHLSKMFAGISSFLRNNAQIVGVVSPQGEELMFAESVSGDSAASILQEVEQKSMAALQRATREALDTIDWTNLAAWLEKFPSQATLLAMQLSEPPAFDAVLSQLAEIAGKSQSMSTLARRKLEAAITLLVHLQKSGRQLMYRWGDADTVSVTFYGATFDYGFEYQGVPDALVRTELGDELFLTLTQALAQKQGGAPFGPAGTGKTESVKALGQALGKYVLVFCCDETFDVRAVSRLLLGICQVGAWGCFDEFNRLNTTDLSAVSSQVAEIESSLAHGRESIELGGRRGALSPQTGLFVTMNPNYAGRNALPENLRKQFRSFALTHPDKKRIAEVMLYAQGFTQAGFIASAIVPLFENIARNLSVQRHYDWGLRALKNVLRICGMLKTVEPTELAAVRRACAETLAPKLVSQDLEIYNALEQEAFGGDKPKLSVLDISEAARKLNLTPSDELALKVTQLKRFLELQIGVILVGPPASGKTSSLRCLSKVLNAEIYTIDAKVISKSELYGRLDPVTREWTDGLFTYLLRRVINNLRGEDRNEHWVVFDGDVDPEWAENLNSVLDDNKILTLPSGERLQVPSNFRILFEVADLAATTPATVSRCGIIWHGERNELDTTGVASEAMKLNHIMGFSSIQAEKSYNAMYNVLSEKSDVPEYLEKAKILALTWAFAGQCSSMERAEFAKWVAAKNGVNTPENVLEYEVSPFSGQWVSLRDSVDEVDLEPSSIVEPNLVIPTIDTVRLEKLLLQLLTSHQPVILCGPPGSGKTMTLLSCLRGSELMDVVPLNFSKTTRTSQIISTLEQHCVYSNTPDGMILEPAVIGRWIVLFCDEINLVARDRFGTQAPIALLRQLTEHGGFWRGHRWVSLRRIQFVGACNPPTDAGRIPLSPRFLRHCTIINVGYPTLPSLKQIYGVFSSAVLKCVPELRGTATGLSDAMLEIYVNCAESPFSENYVYSPRELTRWVRGIYHAITDQYDLSLDELARVWAYEGLRVFSDRLRTNEERDWTIEKITQAAKTHFGTSDLALPLLFNRWLSRKSQNSSRKALTEFLQARMTVFAEEIVDMPLTLFDESVEHALHIDRVLRQAQGHLILVGASASGKATLVRFVCWMDGIATYQLKTFNGYGDAEFSSDLRTVLRSAVAAPICLLLDESQLKDSAFIEKMNTLLANGEVPGLFEGDEMASLLSVCRSSGATGDDEDVLRWFTARITLHLHVVFTVGASSSLLASPALVNRCVLNFMGDWSQPSLLQVAEARTFLYDAARETPSAMVSIHGIASQHLQVSPGHFIAFINLFCKLYAMKKGELEEDQRHFNVGIDRLKGTMLEVRKMRTRLASKQEELAVKQKSAKQMLQRMLAEQSEAERKREASIEIRAAVEEQNKVIQEQQEQVYADLQRAEPAVRDALQGVSSIKKQHLNELRAFTNPPEAVKITLEAVCVLLGRTPSSWREVLQHVRSDDFIANIVRFDNERQVTPQILRQLQKYLDLPNFNYEAVNRASKACGPLLQWVLAQVAYATVLRRVEPLRRQVTELEKAAREKQAQEAAINEMIDELERSIEQYETDYAALIVEAQAVKQDMEAVDSRISRSVDLIASLDSEKTRWGESVKQFTAVRQRLLGDCLVSAAFAAYAGALDQRRRIELIDEWLLVCEGNSIAFTEGIDIATYLTGKPSFGDALTVANAAILARCDQYAYVIDPTGERALQIIRDQHPQVVVTSFNDAAFQKHVESALRFGTAVVITHAESFDPLVMPIINKEYTRRGGRVLVEFANIEVDVSPKFTLFLLTSDAQISPPEHLSARTTMVNFTVTRNSLELIALEKSLDSHRPELQKKRTELVKARTEYQVKLHGYEVQLLESLNDAGEEILDNQPVMDTLERVKKQAEYVTSQINEAEAAMEAVAAATAEFEPIALHSGRLFSLIDELKAVHHFYQFPLEFFLDVLAKIQPTAETISELYHEVYRQVGPALRQVDRPAFAALLLSLFTDSEVGVAELESSTELGTFERLSAETSWLEAIKKATRPVLFGMSGADPTLQVCRLAEACQVDCVVLSLGSIQSTSILDNAIQRAASQGQWLLLQNVHLDAKATSLVVNLPATPHSSFRLLMTSNISSTLAAPFLRRCHLLCVERPETVTMGVSEALAFAGKGISQPPAERAKIYLSVCWLHAVVVERWADQYSFSDADLQAALWTVDQWVPKTTRSNVDPASLPWDILRDLIFSAVYAAKMDGADDREGLRALVDKHLTVELFEVGFRFCDDVQVPEYDNQLSEWVSGLPTKHRPSWLGLSEEVQDKRNEDNYAVTVATAETLRRNLGI</sequence>
<dbReference type="PANTHER" id="PTHR45703">
    <property type="entry name" value="DYNEIN HEAVY CHAIN"/>
    <property type="match status" value="1"/>
</dbReference>
<dbReference type="OrthoDB" id="447173at2759"/>
<dbReference type="GO" id="GO:0000235">
    <property type="term" value="C:astral microtubule"/>
    <property type="evidence" value="ECO:0007669"/>
    <property type="project" value="UniProtKB-ARBA"/>
</dbReference>
<dbReference type="InterPro" id="IPR026983">
    <property type="entry name" value="DHC"/>
</dbReference>
<dbReference type="EMBL" id="NDIQ01000022">
    <property type="protein sequence ID" value="PRT56234.1"/>
    <property type="molecule type" value="Genomic_DNA"/>
</dbReference>
<evidence type="ECO:0000313" key="18">
    <source>
        <dbReference type="Proteomes" id="UP000238350"/>
    </source>
</evidence>
<dbReference type="Gene3D" id="1.10.472.130">
    <property type="match status" value="1"/>
</dbReference>
<dbReference type="GO" id="GO:0045505">
    <property type="term" value="F:dynein intermediate chain binding"/>
    <property type="evidence" value="ECO:0007669"/>
    <property type="project" value="InterPro"/>
</dbReference>
<feature type="domain" description="AAA+ ATPase" evidence="16">
    <location>
        <begin position="1669"/>
        <end position="1820"/>
    </location>
</feature>
<keyword evidence="8" id="KW-0547">Nucleotide-binding</keyword>
<dbReference type="GO" id="GO:0008569">
    <property type="term" value="F:minus-end-directed microtubule motor activity"/>
    <property type="evidence" value="ECO:0007669"/>
    <property type="project" value="InterPro"/>
</dbReference>